<evidence type="ECO:0000256" key="1">
    <source>
        <dbReference type="ARBA" id="ARBA00023002"/>
    </source>
</evidence>
<evidence type="ECO:0000313" key="2">
    <source>
        <dbReference type="EMBL" id="KAK7738603.1"/>
    </source>
</evidence>
<gene>
    <name evidence="2" type="ORF">SLS62_011372</name>
</gene>
<organism evidence="2 3">
    <name type="scientific">Diatrype stigma</name>
    <dbReference type="NCBI Taxonomy" id="117547"/>
    <lineage>
        <taxon>Eukaryota</taxon>
        <taxon>Fungi</taxon>
        <taxon>Dikarya</taxon>
        <taxon>Ascomycota</taxon>
        <taxon>Pezizomycotina</taxon>
        <taxon>Sordariomycetes</taxon>
        <taxon>Xylariomycetidae</taxon>
        <taxon>Xylariales</taxon>
        <taxon>Diatrypaceae</taxon>
        <taxon>Diatrype</taxon>
    </lineage>
</organism>
<proteinExistence type="predicted"/>
<dbReference type="EMBL" id="JAKJXP020000202">
    <property type="protein sequence ID" value="KAK7738603.1"/>
    <property type="molecule type" value="Genomic_DNA"/>
</dbReference>
<dbReference type="InterPro" id="IPR036291">
    <property type="entry name" value="NAD(P)-bd_dom_sf"/>
</dbReference>
<keyword evidence="3" id="KW-1185">Reference proteome</keyword>
<dbReference type="GO" id="GO:0016491">
    <property type="term" value="F:oxidoreductase activity"/>
    <property type="evidence" value="ECO:0007669"/>
    <property type="project" value="UniProtKB-KW"/>
</dbReference>
<sequence>MSSALEASASYEATLLGGLQRQFTRPKPLPANIKLDGQTAIVTGSNSGVGLEASRQLLGLHLSHLIMAVRSKASGEAAAKQLRQQFPDPRITISVWDLDMESRDSILQFVDRCATLSRIDVVILNAAAVNTSYKPNPLTGHETTMQVNYLATALLTILLLPILKSSNRKNNSSRPPVISLVGSDTMYSPDCFPKTKGPVLAQYDNKEKFDFFSWYASSKLLMVFFVSRLAELVDPADVLINVSNPGFTRQSNLDRNATAGIRAVMKFFRFIIGRAVSASASVYLDATLVRGPESHGSFISDWAIKP</sequence>
<dbReference type="InterPro" id="IPR002347">
    <property type="entry name" value="SDR_fam"/>
</dbReference>
<dbReference type="Proteomes" id="UP001320420">
    <property type="component" value="Unassembled WGS sequence"/>
</dbReference>
<comment type="caution">
    <text evidence="2">The sequence shown here is derived from an EMBL/GenBank/DDBJ whole genome shotgun (WGS) entry which is preliminary data.</text>
</comment>
<accession>A0AAN9U3G6</accession>
<dbReference type="PRINTS" id="PR00081">
    <property type="entry name" value="GDHRDH"/>
</dbReference>
<dbReference type="PANTHER" id="PTHR43157:SF35">
    <property type="entry name" value="DEHYDROGENASE_REDUCTASE FAMILY PROTEIN, PUTATIVE-RELATED"/>
    <property type="match status" value="1"/>
</dbReference>
<dbReference type="Pfam" id="PF00106">
    <property type="entry name" value="adh_short"/>
    <property type="match status" value="1"/>
</dbReference>
<protein>
    <recommendedName>
        <fullName evidence="4">WW domain-containing oxidoreductase</fullName>
    </recommendedName>
</protein>
<dbReference type="SUPFAM" id="SSF51735">
    <property type="entry name" value="NAD(P)-binding Rossmann-fold domains"/>
    <property type="match status" value="1"/>
</dbReference>
<keyword evidence="1" id="KW-0560">Oxidoreductase</keyword>
<dbReference type="PANTHER" id="PTHR43157">
    <property type="entry name" value="PHOSPHATIDYLINOSITOL-GLYCAN BIOSYNTHESIS CLASS F PROTEIN-RELATED"/>
    <property type="match status" value="1"/>
</dbReference>
<reference evidence="2 3" key="1">
    <citation type="submission" date="2024-02" db="EMBL/GenBank/DDBJ databases">
        <title>De novo assembly and annotation of 12 fungi associated with fruit tree decline syndrome in Ontario, Canada.</title>
        <authorList>
            <person name="Sulman M."/>
            <person name="Ellouze W."/>
            <person name="Ilyukhin E."/>
        </authorList>
    </citation>
    <scope>NUCLEOTIDE SEQUENCE [LARGE SCALE GENOMIC DNA]</scope>
    <source>
        <strain evidence="2 3">M11/M66-122</strain>
    </source>
</reference>
<evidence type="ECO:0008006" key="4">
    <source>
        <dbReference type="Google" id="ProtNLM"/>
    </source>
</evidence>
<dbReference type="AlphaFoldDB" id="A0AAN9U3G6"/>
<dbReference type="Gene3D" id="3.40.50.720">
    <property type="entry name" value="NAD(P)-binding Rossmann-like Domain"/>
    <property type="match status" value="1"/>
</dbReference>
<evidence type="ECO:0000313" key="3">
    <source>
        <dbReference type="Proteomes" id="UP001320420"/>
    </source>
</evidence>
<name>A0AAN9U3G6_9PEZI</name>